<dbReference type="InterPro" id="IPR003646">
    <property type="entry name" value="SH3-like_bac-type"/>
</dbReference>
<name>A0ABV8MRT9_9NEIS</name>
<comment type="caution">
    <text evidence="4">The sequence shown here is derived from an EMBL/GenBank/DDBJ whole genome shotgun (WGS) entry which is preliminary data.</text>
</comment>
<dbReference type="Pfam" id="PF08239">
    <property type="entry name" value="SH3_3"/>
    <property type="match status" value="1"/>
</dbReference>
<evidence type="ECO:0000256" key="2">
    <source>
        <dbReference type="SAM" id="SignalP"/>
    </source>
</evidence>
<organism evidence="4 5">
    <name type="scientific">Chitinimonas lacunae</name>
    <dbReference type="NCBI Taxonomy" id="1963018"/>
    <lineage>
        <taxon>Bacteria</taxon>
        <taxon>Pseudomonadati</taxon>
        <taxon>Pseudomonadota</taxon>
        <taxon>Betaproteobacteria</taxon>
        <taxon>Neisseriales</taxon>
        <taxon>Chitinibacteraceae</taxon>
        <taxon>Chitinimonas</taxon>
    </lineage>
</organism>
<evidence type="ECO:0000256" key="1">
    <source>
        <dbReference type="SAM" id="MobiDB-lite"/>
    </source>
</evidence>
<feature type="domain" description="SH3b" evidence="3">
    <location>
        <begin position="27"/>
        <end position="71"/>
    </location>
</feature>
<feature type="region of interest" description="Disordered" evidence="1">
    <location>
        <begin position="155"/>
        <end position="179"/>
    </location>
</feature>
<dbReference type="Gene3D" id="2.30.30.40">
    <property type="entry name" value="SH3 Domains"/>
    <property type="match status" value="1"/>
</dbReference>
<dbReference type="EMBL" id="JBHSBU010000001">
    <property type="protein sequence ID" value="MFC4159712.1"/>
    <property type="molecule type" value="Genomic_DNA"/>
</dbReference>
<keyword evidence="2" id="KW-0732">Signal</keyword>
<evidence type="ECO:0000259" key="3">
    <source>
        <dbReference type="Pfam" id="PF08239"/>
    </source>
</evidence>
<protein>
    <submittedName>
        <fullName evidence="4">SH3 domain-containing protein</fullName>
    </submittedName>
</protein>
<dbReference type="RefSeq" id="WP_378163767.1">
    <property type="nucleotide sequence ID" value="NZ_JBHSBU010000001.1"/>
</dbReference>
<sequence>MKILVSLGLLCCALTALADSGTLARNAELRQKPFGDAAKLADLAANSRVEILTRQGAWMQVKTEDGRQGWVKMLNVRTSSGERAAAGGGVASVVGLVTTGRSGKTTTTGVKGIDEEQLGHTEPNTAELAKLKSYHSSREEAARFANSARLSARQVDYLAGGRQERRRDEPAPRRDSADR</sequence>
<gene>
    <name evidence="4" type="ORF">ACFOW7_10170</name>
</gene>
<accession>A0ABV8MRT9</accession>
<evidence type="ECO:0000313" key="5">
    <source>
        <dbReference type="Proteomes" id="UP001595791"/>
    </source>
</evidence>
<proteinExistence type="predicted"/>
<feature type="chain" id="PRO_5047264017" evidence="2">
    <location>
        <begin position="19"/>
        <end position="179"/>
    </location>
</feature>
<evidence type="ECO:0000313" key="4">
    <source>
        <dbReference type="EMBL" id="MFC4159712.1"/>
    </source>
</evidence>
<feature type="compositionally biased region" description="Basic and acidic residues" evidence="1">
    <location>
        <begin position="162"/>
        <end position="179"/>
    </location>
</feature>
<dbReference type="Proteomes" id="UP001595791">
    <property type="component" value="Unassembled WGS sequence"/>
</dbReference>
<keyword evidence="5" id="KW-1185">Reference proteome</keyword>
<feature type="signal peptide" evidence="2">
    <location>
        <begin position="1"/>
        <end position="18"/>
    </location>
</feature>
<reference evidence="5" key="1">
    <citation type="journal article" date="2019" name="Int. J. Syst. Evol. Microbiol.">
        <title>The Global Catalogue of Microorganisms (GCM) 10K type strain sequencing project: providing services to taxonomists for standard genome sequencing and annotation.</title>
        <authorList>
            <consortium name="The Broad Institute Genomics Platform"/>
            <consortium name="The Broad Institute Genome Sequencing Center for Infectious Disease"/>
            <person name="Wu L."/>
            <person name="Ma J."/>
        </authorList>
    </citation>
    <scope>NUCLEOTIDE SEQUENCE [LARGE SCALE GENOMIC DNA]</scope>
    <source>
        <strain evidence="5">LMG 29894</strain>
    </source>
</reference>